<dbReference type="InterPro" id="IPR028994">
    <property type="entry name" value="Integrin_alpha_N"/>
</dbReference>
<dbReference type="Pfam" id="PF18962">
    <property type="entry name" value="Por_Secre_tail"/>
    <property type="match status" value="1"/>
</dbReference>
<keyword evidence="1" id="KW-0732">Signal</keyword>
<dbReference type="RefSeq" id="WP_188439509.1">
    <property type="nucleotide sequence ID" value="NZ_BMGK01000002.1"/>
</dbReference>
<dbReference type="Proteomes" id="UP000652231">
    <property type="component" value="Unassembled WGS sequence"/>
</dbReference>
<name>A0A8J2V7W1_9FLAO</name>
<dbReference type="PANTHER" id="PTHR44103">
    <property type="entry name" value="PROPROTEIN CONVERTASE P"/>
    <property type="match status" value="1"/>
</dbReference>
<dbReference type="Pfam" id="PF13517">
    <property type="entry name" value="FG-GAP_3"/>
    <property type="match status" value="2"/>
</dbReference>
<dbReference type="NCBIfam" id="TIGR04183">
    <property type="entry name" value="Por_Secre_tail"/>
    <property type="match status" value="1"/>
</dbReference>
<evidence type="ECO:0000313" key="3">
    <source>
        <dbReference type="EMBL" id="GGD85499.1"/>
    </source>
</evidence>
<proteinExistence type="predicted"/>
<dbReference type="Gene3D" id="2.130.10.130">
    <property type="entry name" value="Integrin alpha, N-terminal"/>
    <property type="match status" value="1"/>
</dbReference>
<protein>
    <recommendedName>
        <fullName evidence="2">Secretion system C-terminal sorting domain-containing protein</fullName>
    </recommendedName>
</protein>
<evidence type="ECO:0000259" key="2">
    <source>
        <dbReference type="Pfam" id="PF18962"/>
    </source>
</evidence>
<feature type="domain" description="Secretion system C-terminal sorting" evidence="2">
    <location>
        <begin position="388"/>
        <end position="454"/>
    </location>
</feature>
<dbReference type="EMBL" id="BMGK01000002">
    <property type="protein sequence ID" value="GGD85499.1"/>
    <property type="molecule type" value="Genomic_DNA"/>
</dbReference>
<accession>A0A8J2V7W1</accession>
<dbReference type="SUPFAM" id="SSF69318">
    <property type="entry name" value="Integrin alpha N-terminal domain"/>
    <property type="match status" value="1"/>
</dbReference>
<keyword evidence="4" id="KW-1185">Reference proteome</keyword>
<sequence length="456" mass="51423">MKKLILIFFLLPFYCWSQQFETPRVIYEGSYFRYAIAADFDYDGHLDVAFVDDEILAWCKNVNGLGNFSEPFIVREDSNIVYQFSSDDIDNDGFIDILVAYGQHDEFAWHKNDGAGNFGPAQIIFSDLNRASSIQLIDMGQDGSKDLLLGITNGNGLYWAENLNNLGTLWELHTIDPNISQARVPSIADLDQDGDIDFLEPSGALGFDWFENTDGNGLSWTRHQNDLQVRQAHQLLDIDGDGFLDIITGIDRWLYLYKNQGNPNDFNIEVIHESVDLAQFYKVHVADLNNDGYNDIIAATHHAVTGDKLVWFENLDGLGNFGPQQIIDDDRLAIWSIETADFDSDGDLDILITDSGLGSTGPETRKLLWYRNNEILSIDDIETNPFKISPNPVREVLKIESSIPITQVTFYNIQGQIVLKSDTNQQAIDVSSFSNGVYFAEIKAGELKSIFKIIKE</sequence>
<dbReference type="PANTHER" id="PTHR44103:SF1">
    <property type="entry name" value="PROPROTEIN CONVERTASE P"/>
    <property type="match status" value="1"/>
</dbReference>
<evidence type="ECO:0000256" key="1">
    <source>
        <dbReference type="ARBA" id="ARBA00022729"/>
    </source>
</evidence>
<dbReference type="AlphaFoldDB" id="A0A8J2V7W1"/>
<reference evidence="3" key="1">
    <citation type="journal article" date="2014" name="Int. J. Syst. Evol. Microbiol.">
        <title>Complete genome sequence of Corynebacterium casei LMG S-19264T (=DSM 44701T), isolated from a smear-ripened cheese.</title>
        <authorList>
            <consortium name="US DOE Joint Genome Institute (JGI-PGF)"/>
            <person name="Walter F."/>
            <person name="Albersmeier A."/>
            <person name="Kalinowski J."/>
            <person name="Ruckert C."/>
        </authorList>
    </citation>
    <scope>NUCLEOTIDE SEQUENCE</scope>
    <source>
        <strain evidence="3">CGMCC 1.12924</strain>
    </source>
</reference>
<comment type="caution">
    <text evidence="3">The sequence shown here is derived from an EMBL/GenBank/DDBJ whole genome shotgun (WGS) entry which is preliminary data.</text>
</comment>
<gene>
    <name evidence="3" type="ORF">GCM10011312_06920</name>
</gene>
<dbReference type="InterPro" id="IPR026444">
    <property type="entry name" value="Secre_tail"/>
</dbReference>
<organism evidence="3 4">
    <name type="scientific">Planktosalinus lacus</name>
    <dbReference type="NCBI Taxonomy" id="1526573"/>
    <lineage>
        <taxon>Bacteria</taxon>
        <taxon>Pseudomonadati</taxon>
        <taxon>Bacteroidota</taxon>
        <taxon>Flavobacteriia</taxon>
        <taxon>Flavobacteriales</taxon>
        <taxon>Flavobacteriaceae</taxon>
        <taxon>Planktosalinus</taxon>
    </lineage>
</organism>
<dbReference type="InterPro" id="IPR013517">
    <property type="entry name" value="FG-GAP"/>
</dbReference>
<reference evidence="3" key="2">
    <citation type="submission" date="2020-09" db="EMBL/GenBank/DDBJ databases">
        <authorList>
            <person name="Sun Q."/>
            <person name="Zhou Y."/>
        </authorList>
    </citation>
    <scope>NUCLEOTIDE SEQUENCE</scope>
    <source>
        <strain evidence="3">CGMCC 1.12924</strain>
    </source>
</reference>
<evidence type="ECO:0000313" key="4">
    <source>
        <dbReference type="Proteomes" id="UP000652231"/>
    </source>
</evidence>